<feature type="domain" description="Glycosyl transferase family 51" evidence="12">
    <location>
        <begin position="203"/>
        <end position="391"/>
    </location>
</feature>
<dbReference type="EMBL" id="BSDI01000092">
    <property type="protein sequence ID" value="GLI03634.1"/>
    <property type="molecule type" value="Genomic_DNA"/>
</dbReference>
<feature type="transmembrane region" description="Helical" evidence="10">
    <location>
        <begin position="159"/>
        <end position="182"/>
    </location>
</feature>
<evidence type="ECO:0000256" key="2">
    <source>
        <dbReference type="ARBA" id="ARBA00022670"/>
    </source>
</evidence>
<name>A0ABQ5RA58_9ACTN</name>
<dbReference type="SUPFAM" id="SSF53955">
    <property type="entry name" value="Lysozyme-like"/>
    <property type="match status" value="1"/>
</dbReference>
<evidence type="ECO:0000259" key="11">
    <source>
        <dbReference type="Pfam" id="PF00905"/>
    </source>
</evidence>
<keyword evidence="14" id="KW-1185">Reference proteome</keyword>
<keyword evidence="3" id="KW-0328">Glycosyltransferase</keyword>
<dbReference type="InterPro" id="IPR050396">
    <property type="entry name" value="Glycosyltr_51/Transpeptidase"/>
</dbReference>
<evidence type="ECO:0000256" key="1">
    <source>
        <dbReference type="ARBA" id="ARBA00022645"/>
    </source>
</evidence>
<comment type="catalytic activity">
    <reaction evidence="8">
        <text>[GlcNAc-(1-&gt;4)-Mur2Ac(oyl-L-Ala-gamma-D-Glu-L-Lys-D-Ala-D-Ala)](n)-di-trans,octa-cis-undecaprenyl diphosphate + beta-D-GlcNAc-(1-&gt;4)-Mur2Ac(oyl-L-Ala-gamma-D-Glu-L-Lys-D-Ala-D-Ala)-di-trans,octa-cis-undecaprenyl diphosphate = [GlcNAc-(1-&gt;4)-Mur2Ac(oyl-L-Ala-gamma-D-Glu-L-Lys-D-Ala-D-Ala)](n+1)-di-trans,octa-cis-undecaprenyl diphosphate + di-trans,octa-cis-undecaprenyl diphosphate + H(+)</text>
        <dbReference type="Rhea" id="RHEA:23708"/>
        <dbReference type="Rhea" id="RHEA-COMP:9602"/>
        <dbReference type="Rhea" id="RHEA-COMP:9603"/>
        <dbReference type="ChEBI" id="CHEBI:15378"/>
        <dbReference type="ChEBI" id="CHEBI:58405"/>
        <dbReference type="ChEBI" id="CHEBI:60033"/>
        <dbReference type="ChEBI" id="CHEBI:78435"/>
        <dbReference type="EC" id="2.4.99.28"/>
    </reaction>
</comment>
<dbReference type="Proteomes" id="UP001144280">
    <property type="component" value="Unassembled WGS sequence"/>
</dbReference>
<keyword evidence="10" id="KW-0812">Transmembrane</keyword>
<dbReference type="Pfam" id="PF00905">
    <property type="entry name" value="Transpeptidase"/>
    <property type="match status" value="1"/>
</dbReference>
<dbReference type="InterPro" id="IPR001264">
    <property type="entry name" value="Glyco_trans_51"/>
</dbReference>
<sequence length="878" mass="92101">MNAYDDVNAARGRAQIPGPTGDNRPAVGEPPQRTSSGRASVGSASVGSASVGSASVGSASVGSASVGSAPVGTGRASVGGRASVSPAPAPAGRATVGRASVAGVAPVSGSPDAPQGPGGPEGPTGPGRRAARKAASGKGGKGGDPAAIKKAKRRKRVNLLVAAFAVMVIMAGGAVVGLTWFYDDVPEYRTEELQATSIVFENGNTMATLGEFNRTVVPAGEISPLVKHAVVAAEDKNFEDHEGIDVKGIMRAAWNNFTGGGKQGASTITQQYARHAADLTGINYNRKIREAVLARKLEQEYTKDEILGFYLNAIYLGRGCYGIEAAAQCYFGKSAVAKPGQKNALTAAEAAVLASVIKQPEPDPLTGHQGFDPQLNLPEAQARWEYTLNNMVEKKWLSAEERAAAQYPKFNKYDPKKCQVGCGLDKPTGNVVNYVRDELEAMGIPAAEWKKGGYRITTTINKKAQAAAEAAARRASKTSPMSKLPAHYQAALVAVNPKNGRVMAYYGGDNGTGTDFAGLNGDGTGPHAPGSTFKIYTLAAAMRAGIQVDSYWDLTKLKDGDRVINNAGRTNIPCGKSCTLEHSTVQSYNAPFYWISKELGPEKVVQAARDAGITLMKDTATGKVHDIAKADPKTVAPKYFDIQVGFGQYPVTVLDHANGVATLANRGNFVKAHFIEKVEKRNPATGKYDRVPGSGEKIKSVRKFDEAEIDNINSVLKQIPGSVGNGLAGGREAIGKTGTWELDDSGKGASGDAWMVGATHQVAAAVWVGTSGARRAIKEPGGGSMSGGGTPATIWELFMEQVHKDLDLERESFAARKNIGDPNSPYPNGVKPQDKPVDPCDLLPEGACGGRDDDGGGDDDDNDGPVQPRPDFSIRPRD</sequence>
<comment type="catalytic activity">
    <reaction evidence="7">
        <text>Preferential cleavage: (Ac)2-L-Lys-D-Ala-|-D-Ala. Also transpeptidation of peptidyl-alanyl moieties that are N-acyl substituents of D-alanine.</text>
        <dbReference type="EC" id="3.4.16.4"/>
    </reaction>
</comment>
<keyword evidence="5" id="KW-0378">Hydrolase</keyword>
<evidence type="ECO:0000256" key="5">
    <source>
        <dbReference type="ARBA" id="ARBA00022801"/>
    </source>
</evidence>
<feature type="region of interest" description="Disordered" evidence="9">
    <location>
        <begin position="1"/>
        <end position="149"/>
    </location>
</feature>
<dbReference type="Gene3D" id="1.10.3810.10">
    <property type="entry name" value="Biosynthetic peptidoglycan transglycosylase-like"/>
    <property type="match status" value="1"/>
</dbReference>
<dbReference type="InterPro" id="IPR023346">
    <property type="entry name" value="Lysozyme-like_dom_sf"/>
</dbReference>
<evidence type="ECO:0000256" key="8">
    <source>
        <dbReference type="ARBA" id="ARBA00049902"/>
    </source>
</evidence>
<protein>
    <submittedName>
        <fullName evidence="13">Penicillin-binding protein</fullName>
    </submittedName>
</protein>
<keyword evidence="1" id="KW-0121">Carboxypeptidase</keyword>
<dbReference type="Gene3D" id="3.40.710.10">
    <property type="entry name" value="DD-peptidase/beta-lactamase superfamily"/>
    <property type="match status" value="1"/>
</dbReference>
<dbReference type="InterPro" id="IPR001460">
    <property type="entry name" value="PCN-bd_Tpept"/>
</dbReference>
<feature type="compositionally biased region" description="Low complexity" evidence="9">
    <location>
        <begin position="35"/>
        <end position="72"/>
    </location>
</feature>
<accession>A0ABQ5RA58</accession>
<evidence type="ECO:0000256" key="3">
    <source>
        <dbReference type="ARBA" id="ARBA00022676"/>
    </source>
</evidence>
<feature type="region of interest" description="Disordered" evidence="9">
    <location>
        <begin position="817"/>
        <end position="878"/>
    </location>
</feature>
<evidence type="ECO:0000313" key="14">
    <source>
        <dbReference type="Proteomes" id="UP001144280"/>
    </source>
</evidence>
<dbReference type="PANTHER" id="PTHR32282:SF34">
    <property type="entry name" value="PENICILLIN-BINDING PROTEIN 1A"/>
    <property type="match status" value="1"/>
</dbReference>
<gene>
    <name evidence="13" type="ORF">Pa4123_89120</name>
</gene>
<keyword evidence="10" id="KW-1133">Transmembrane helix</keyword>
<keyword evidence="10" id="KW-0472">Membrane</keyword>
<evidence type="ECO:0000256" key="10">
    <source>
        <dbReference type="SAM" id="Phobius"/>
    </source>
</evidence>
<evidence type="ECO:0000256" key="7">
    <source>
        <dbReference type="ARBA" id="ARBA00034000"/>
    </source>
</evidence>
<evidence type="ECO:0000256" key="6">
    <source>
        <dbReference type="ARBA" id="ARBA00023268"/>
    </source>
</evidence>
<proteinExistence type="predicted"/>
<organism evidence="13 14">
    <name type="scientific">Phytohabitans aurantiacus</name>
    <dbReference type="NCBI Taxonomy" id="3016789"/>
    <lineage>
        <taxon>Bacteria</taxon>
        <taxon>Bacillati</taxon>
        <taxon>Actinomycetota</taxon>
        <taxon>Actinomycetes</taxon>
        <taxon>Micromonosporales</taxon>
        <taxon>Micromonosporaceae</taxon>
    </lineage>
</organism>
<dbReference type="Pfam" id="PF00912">
    <property type="entry name" value="Transgly"/>
    <property type="match status" value="1"/>
</dbReference>
<evidence type="ECO:0000256" key="9">
    <source>
        <dbReference type="SAM" id="MobiDB-lite"/>
    </source>
</evidence>
<reference evidence="13" key="1">
    <citation type="submission" date="2022-12" db="EMBL/GenBank/DDBJ databases">
        <title>New Phytohabitans aurantiacus sp. RD004123 nov., an actinomycete isolated from soil.</title>
        <authorList>
            <person name="Triningsih D.W."/>
            <person name="Harunari E."/>
            <person name="Igarashi Y."/>
        </authorList>
    </citation>
    <scope>NUCLEOTIDE SEQUENCE</scope>
    <source>
        <strain evidence="13">RD004123</strain>
    </source>
</reference>
<dbReference type="SUPFAM" id="SSF56601">
    <property type="entry name" value="beta-lactamase/transpeptidase-like"/>
    <property type="match status" value="1"/>
</dbReference>
<dbReference type="InterPro" id="IPR036950">
    <property type="entry name" value="PBP_transglycosylase"/>
</dbReference>
<dbReference type="InterPro" id="IPR012338">
    <property type="entry name" value="Beta-lactam/transpept-like"/>
</dbReference>
<evidence type="ECO:0000313" key="13">
    <source>
        <dbReference type="EMBL" id="GLI03634.1"/>
    </source>
</evidence>
<evidence type="ECO:0000259" key="12">
    <source>
        <dbReference type="Pfam" id="PF00912"/>
    </source>
</evidence>
<keyword evidence="2" id="KW-0645">Protease</keyword>
<keyword evidence="4" id="KW-0808">Transferase</keyword>
<comment type="caution">
    <text evidence="13">The sequence shown here is derived from an EMBL/GenBank/DDBJ whole genome shotgun (WGS) entry which is preliminary data.</text>
</comment>
<dbReference type="PANTHER" id="PTHR32282">
    <property type="entry name" value="BINDING PROTEIN TRANSPEPTIDASE, PUTATIVE-RELATED"/>
    <property type="match status" value="1"/>
</dbReference>
<evidence type="ECO:0000256" key="4">
    <source>
        <dbReference type="ARBA" id="ARBA00022679"/>
    </source>
</evidence>
<keyword evidence="6" id="KW-0511">Multifunctional enzyme</keyword>
<feature type="compositionally biased region" description="Gly residues" evidence="9">
    <location>
        <begin position="116"/>
        <end position="125"/>
    </location>
</feature>
<feature type="domain" description="Penicillin-binding protein transpeptidase" evidence="11">
    <location>
        <begin position="491"/>
        <end position="768"/>
    </location>
</feature>